<dbReference type="EMBL" id="MU274900">
    <property type="protein sequence ID" value="KAI0094347.1"/>
    <property type="molecule type" value="Genomic_DNA"/>
</dbReference>
<accession>A0ACB8UIZ0</accession>
<proteinExistence type="predicted"/>
<evidence type="ECO:0000313" key="2">
    <source>
        <dbReference type="Proteomes" id="UP001055072"/>
    </source>
</evidence>
<comment type="caution">
    <text evidence="1">The sequence shown here is derived from an EMBL/GenBank/DDBJ whole genome shotgun (WGS) entry which is preliminary data.</text>
</comment>
<organism evidence="1 2">
    <name type="scientific">Irpex rosettiformis</name>
    <dbReference type="NCBI Taxonomy" id="378272"/>
    <lineage>
        <taxon>Eukaryota</taxon>
        <taxon>Fungi</taxon>
        <taxon>Dikarya</taxon>
        <taxon>Basidiomycota</taxon>
        <taxon>Agaricomycotina</taxon>
        <taxon>Agaricomycetes</taxon>
        <taxon>Polyporales</taxon>
        <taxon>Irpicaceae</taxon>
        <taxon>Irpex</taxon>
    </lineage>
</organism>
<reference evidence="1" key="1">
    <citation type="journal article" date="2021" name="Environ. Microbiol.">
        <title>Gene family expansions and transcriptome signatures uncover fungal adaptations to wood decay.</title>
        <authorList>
            <person name="Hage H."/>
            <person name="Miyauchi S."/>
            <person name="Viragh M."/>
            <person name="Drula E."/>
            <person name="Min B."/>
            <person name="Chaduli D."/>
            <person name="Navarro D."/>
            <person name="Favel A."/>
            <person name="Norest M."/>
            <person name="Lesage-Meessen L."/>
            <person name="Balint B."/>
            <person name="Merenyi Z."/>
            <person name="de Eugenio L."/>
            <person name="Morin E."/>
            <person name="Martinez A.T."/>
            <person name="Baldrian P."/>
            <person name="Stursova M."/>
            <person name="Martinez M.J."/>
            <person name="Novotny C."/>
            <person name="Magnuson J.K."/>
            <person name="Spatafora J.W."/>
            <person name="Maurice S."/>
            <person name="Pangilinan J."/>
            <person name="Andreopoulos W."/>
            <person name="LaButti K."/>
            <person name="Hundley H."/>
            <person name="Na H."/>
            <person name="Kuo A."/>
            <person name="Barry K."/>
            <person name="Lipzen A."/>
            <person name="Henrissat B."/>
            <person name="Riley R."/>
            <person name="Ahrendt S."/>
            <person name="Nagy L.G."/>
            <person name="Grigoriev I.V."/>
            <person name="Martin F."/>
            <person name="Rosso M.N."/>
        </authorList>
    </citation>
    <scope>NUCLEOTIDE SEQUENCE</scope>
    <source>
        <strain evidence="1">CBS 384.51</strain>
    </source>
</reference>
<name>A0ACB8UIZ0_9APHY</name>
<keyword evidence="2" id="KW-1185">Reference proteome</keyword>
<evidence type="ECO:0000313" key="1">
    <source>
        <dbReference type="EMBL" id="KAI0094347.1"/>
    </source>
</evidence>
<gene>
    <name evidence="1" type="ORF">BDY19DRAFT_912373</name>
</gene>
<protein>
    <submittedName>
        <fullName evidence="1">Uncharacterized protein</fullName>
    </submittedName>
</protein>
<sequence length="191" mass="22570">MWLSRNESMARRVPRCHYCKQYIICEGFSLAVSQPDFYYVMPYLSKHSYTGSLFLSPAILSRPPSPDHPWRILLQEARNHLHNLGRVEHSITQSSKIDGTHTRELALREAGWAEWLDEYYSTLREYRDAPRKFRSEEEDVRGEEEELRQIRVLLTVNDFKIEACRSRLRATVSTTPATTNVRRWVVRKLSR</sequence>
<dbReference type="Proteomes" id="UP001055072">
    <property type="component" value="Unassembled WGS sequence"/>
</dbReference>